<evidence type="ECO:0000313" key="2">
    <source>
        <dbReference type="Proteomes" id="UP001152795"/>
    </source>
</evidence>
<dbReference type="EMBL" id="CACRXK020000216">
    <property type="protein sequence ID" value="CAB3979648.1"/>
    <property type="molecule type" value="Genomic_DNA"/>
</dbReference>
<dbReference type="GO" id="GO:0003964">
    <property type="term" value="F:RNA-directed DNA polymerase activity"/>
    <property type="evidence" value="ECO:0007669"/>
    <property type="project" value="UniProtKB-KW"/>
</dbReference>
<keyword evidence="2" id="KW-1185">Reference proteome</keyword>
<dbReference type="GO" id="GO:0003677">
    <property type="term" value="F:DNA binding"/>
    <property type="evidence" value="ECO:0007669"/>
    <property type="project" value="InterPro"/>
</dbReference>
<evidence type="ECO:0000313" key="1">
    <source>
        <dbReference type="EMBL" id="CAB3979648.1"/>
    </source>
</evidence>
<protein>
    <submittedName>
        <fullName evidence="1">RNA-directed DNA polymerase from transposon BS</fullName>
    </submittedName>
</protein>
<dbReference type="SMART" id="SM00279">
    <property type="entry name" value="HhH2"/>
    <property type="match status" value="1"/>
</dbReference>
<reference evidence="1" key="1">
    <citation type="submission" date="2020-04" db="EMBL/GenBank/DDBJ databases">
        <authorList>
            <person name="Alioto T."/>
            <person name="Alioto T."/>
            <person name="Gomez Garrido J."/>
        </authorList>
    </citation>
    <scope>NUCLEOTIDE SEQUENCE</scope>
    <source>
        <strain evidence="1">A484AB</strain>
    </source>
</reference>
<dbReference type="PANTHER" id="PTHR33332">
    <property type="entry name" value="REVERSE TRANSCRIPTASE DOMAIN-CONTAINING PROTEIN"/>
    <property type="match status" value="1"/>
</dbReference>
<name>A0A7D9HFU2_PARCT</name>
<proteinExistence type="predicted"/>
<dbReference type="OrthoDB" id="7698238at2759"/>
<dbReference type="AlphaFoldDB" id="A0A7D9HFU2"/>
<keyword evidence="1" id="KW-0808">Transferase</keyword>
<comment type="caution">
    <text evidence="1">The sequence shown here is derived from an EMBL/GenBank/DDBJ whole genome shotgun (WGS) entry which is preliminary data.</text>
</comment>
<dbReference type="Gene3D" id="1.10.150.20">
    <property type="entry name" value="5' to 3' exonuclease, C-terminal subdomain"/>
    <property type="match status" value="1"/>
</dbReference>
<keyword evidence="1" id="KW-0548">Nucleotidyltransferase</keyword>
<accession>A0A7D9HFU2</accession>
<dbReference type="InterPro" id="IPR008918">
    <property type="entry name" value="HhH2"/>
</dbReference>
<keyword evidence="1" id="KW-0695">RNA-directed DNA polymerase</keyword>
<dbReference type="Proteomes" id="UP001152795">
    <property type="component" value="Unassembled WGS sequence"/>
</dbReference>
<dbReference type="SUPFAM" id="SSF47807">
    <property type="entry name" value="5' to 3' exonuclease, C-terminal subdomain"/>
    <property type="match status" value="1"/>
</dbReference>
<sequence>MFADDTNISTHGDTGNEIQERLNADLENVHQWLLANKLTLNKQKTEYMIIGSRQRISNKIGDPKIELGESEIKRVHKSKTLGVIIDERLSWVDQIQNTVLFKLQLSGSGDLIKKNLVLESVGVDQPSFLNICIVAGCDYLPNVKGVGIVTVTKVVKENANFLKIT</sequence>
<organism evidence="1 2">
    <name type="scientific">Paramuricea clavata</name>
    <name type="common">Red gorgonian</name>
    <name type="synonym">Violescent sea-whip</name>
    <dbReference type="NCBI Taxonomy" id="317549"/>
    <lineage>
        <taxon>Eukaryota</taxon>
        <taxon>Metazoa</taxon>
        <taxon>Cnidaria</taxon>
        <taxon>Anthozoa</taxon>
        <taxon>Octocorallia</taxon>
        <taxon>Malacalcyonacea</taxon>
        <taxon>Plexauridae</taxon>
        <taxon>Paramuricea</taxon>
    </lineage>
</organism>
<dbReference type="InterPro" id="IPR036279">
    <property type="entry name" value="5-3_exonuclease_C_sf"/>
</dbReference>
<gene>
    <name evidence="1" type="ORF">PACLA_8A001103</name>
</gene>